<dbReference type="InterPro" id="IPR036640">
    <property type="entry name" value="ABC1_TM_sf"/>
</dbReference>
<evidence type="ECO:0000256" key="2">
    <source>
        <dbReference type="ARBA" id="ARBA00022692"/>
    </source>
</evidence>
<evidence type="ECO:0000256" key="3">
    <source>
        <dbReference type="ARBA" id="ARBA00022741"/>
    </source>
</evidence>
<evidence type="ECO:0000256" key="7">
    <source>
        <dbReference type="SAM" id="MobiDB-lite"/>
    </source>
</evidence>
<keyword evidence="2 8" id="KW-0812">Transmembrane</keyword>
<dbReference type="InterPro" id="IPR027417">
    <property type="entry name" value="P-loop_NTPase"/>
</dbReference>
<dbReference type="SUPFAM" id="SSF52540">
    <property type="entry name" value="P-loop containing nucleoside triphosphate hydrolases"/>
    <property type="match status" value="1"/>
</dbReference>
<evidence type="ECO:0000256" key="4">
    <source>
        <dbReference type="ARBA" id="ARBA00022840"/>
    </source>
</evidence>
<keyword evidence="4 10" id="KW-0067">ATP-binding</keyword>
<feature type="transmembrane region" description="Helical" evidence="8">
    <location>
        <begin position="171"/>
        <end position="196"/>
    </location>
</feature>
<dbReference type="Gene3D" id="1.20.1560.10">
    <property type="entry name" value="ABC transporter type 1, transmembrane domain"/>
    <property type="match status" value="1"/>
</dbReference>
<feature type="transmembrane region" description="Helical" evidence="8">
    <location>
        <begin position="301"/>
        <end position="321"/>
    </location>
</feature>
<comment type="subcellular location">
    <subcellularLocation>
        <location evidence="1">Cell membrane</location>
        <topology evidence="1">Multi-pass membrane protein</topology>
    </subcellularLocation>
</comment>
<dbReference type="PROSITE" id="PS50893">
    <property type="entry name" value="ABC_TRANSPORTER_2"/>
    <property type="match status" value="1"/>
</dbReference>
<dbReference type="GO" id="GO:0005524">
    <property type="term" value="F:ATP binding"/>
    <property type="evidence" value="ECO:0007669"/>
    <property type="project" value="UniProtKB-KW"/>
</dbReference>
<keyword evidence="3" id="KW-0547">Nucleotide-binding</keyword>
<dbReference type="PANTHER" id="PTHR43394">
    <property type="entry name" value="ATP-DEPENDENT PERMEASE MDL1, MITOCHONDRIAL"/>
    <property type="match status" value="1"/>
</dbReference>
<feature type="region of interest" description="Disordered" evidence="7">
    <location>
        <begin position="609"/>
        <end position="635"/>
    </location>
</feature>
<dbReference type="RefSeq" id="WP_405504398.1">
    <property type="nucleotide sequence ID" value="NZ_CP108341.1"/>
</dbReference>
<protein>
    <submittedName>
        <fullName evidence="10">ABC transporter ATP-binding protein/permease</fullName>
    </submittedName>
</protein>
<evidence type="ECO:0000256" key="8">
    <source>
        <dbReference type="SAM" id="Phobius"/>
    </source>
</evidence>
<organism evidence="10 11">
    <name type="scientific">Streptomyces purpurascens</name>
    <dbReference type="NCBI Taxonomy" id="1924"/>
    <lineage>
        <taxon>Bacteria</taxon>
        <taxon>Bacillati</taxon>
        <taxon>Actinomycetota</taxon>
        <taxon>Actinomycetes</taxon>
        <taxon>Kitasatosporales</taxon>
        <taxon>Streptomycetaceae</taxon>
        <taxon>Streptomyces</taxon>
    </lineage>
</organism>
<dbReference type="Gene3D" id="3.40.50.300">
    <property type="entry name" value="P-loop containing nucleotide triphosphate hydrolases"/>
    <property type="match status" value="1"/>
</dbReference>
<keyword evidence="6 8" id="KW-0472">Membrane</keyword>
<proteinExistence type="predicted"/>
<keyword evidence="11" id="KW-1185">Reference proteome</keyword>
<dbReference type="EMBL" id="CP108341">
    <property type="protein sequence ID" value="WTW24954.1"/>
    <property type="molecule type" value="Genomic_DNA"/>
</dbReference>
<dbReference type="Pfam" id="PF00005">
    <property type="entry name" value="ABC_tran"/>
    <property type="match status" value="1"/>
</dbReference>
<dbReference type="PANTHER" id="PTHR43394:SF1">
    <property type="entry name" value="ATP-BINDING CASSETTE SUB-FAMILY B MEMBER 10, MITOCHONDRIAL"/>
    <property type="match status" value="1"/>
</dbReference>
<feature type="transmembrane region" description="Helical" evidence="8">
    <location>
        <begin position="274"/>
        <end position="295"/>
    </location>
</feature>
<dbReference type="InterPro" id="IPR003593">
    <property type="entry name" value="AAA+_ATPase"/>
</dbReference>
<dbReference type="SMART" id="SM00382">
    <property type="entry name" value="AAA"/>
    <property type="match status" value="1"/>
</dbReference>
<accession>A0ABZ1MAK4</accession>
<gene>
    <name evidence="10" type="ORF">OHU35_02395</name>
</gene>
<evidence type="ECO:0000256" key="1">
    <source>
        <dbReference type="ARBA" id="ARBA00004651"/>
    </source>
</evidence>
<keyword evidence="5 8" id="KW-1133">Transmembrane helix</keyword>
<evidence type="ECO:0000259" key="9">
    <source>
        <dbReference type="PROSITE" id="PS50893"/>
    </source>
</evidence>
<dbReference type="SUPFAM" id="SSF90123">
    <property type="entry name" value="ABC transporter transmembrane region"/>
    <property type="match status" value="1"/>
</dbReference>
<dbReference type="Proteomes" id="UP001621512">
    <property type="component" value="Chromosome"/>
</dbReference>
<dbReference type="InterPro" id="IPR039421">
    <property type="entry name" value="Type_1_exporter"/>
</dbReference>
<evidence type="ECO:0000313" key="10">
    <source>
        <dbReference type="EMBL" id="WTW24954.1"/>
    </source>
</evidence>
<dbReference type="InterPro" id="IPR003439">
    <property type="entry name" value="ABC_transporter-like_ATP-bd"/>
</dbReference>
<evidence type="ECO:0000313" key="11">
    <source>
        <dbReference type="Proteomes" id="UP001621512"/>
    </source>
</evidence>
<evidence type="ECO:0000256" key="6">
    <source>
        <dbReference type="ARBA" id="ARBA00023136"/>
    </source>
</evidence>
<feature type="domain" description="ABC transporter" evidence="9">
    <location>
        <begin position="360"/>
        <end position="603"/>
    </location>
</feature>
<reference evidence="10 11" key="1">
    <citation type="submission" date="2022-10" db="EMBL/GenBank/DDBJ databases">
        <title>The complete genomes of actinobacterial strains from the NBC collection.</title>
        <authorList>
            <person name="Joergensen T.S."/>
            <person name="Alvarez Arevalo M."/>
            <person name="Sterndorff E.B."/>
            <person name="Faurdal D."/>
            <person name="Vuksanovic O."/>
            <person name="Mourched A.-S."/>
            <person name="Charusanti P."/>
            <person name="Shaw S."/>
            <person name="Blin K."/>
            <person name="Weber T."/>
        </authorList>
    </citation>
    <scope>NUCLEOTIDE SEQUENCE [LARGE SCALE GENOMIC DNA]</scope>
    <source>
        <strain evidence="10 11">NBC_00017</strain>
    </source>
</reference>
<evidence type="ECO:0000256" key="5">
    <source>
        <dbReference type="ARBA" id="ARBA00022989"/>
    </source>
</evidence>
<name>A0ABZ1MAK4_STREF</name>
<sequence length="635" mass="69140">MTSPVPYPAFSLRDLGWTRLGGLYEERRELLGMLRFGSRRLLAAIVLTTLVEIATAPLTALCAQRFVHVLTEETGDYLWPAAGFAAAMLLRQAAEIAGLAFRQSMAKTIDGAARSRMRRIALRPAGISHLEDPEFQDVASRAADQGIAWRERSVGMAAVGQVQTGGRMLSAIAMGVALAVYFPLLACTLIVLCFVIRSITLRQWLFLENVKDAATPERRKVDFWADLAAGPEAGTELRLFGLAGWVSERRLAAHYAWLADYWRIRRNVLHRQKLSMAITAVCAALALGVPGTAALDGEIDVGTLAFCLVAAWGVFVIANMGNESYDIEYGKTAHHALRQLEGLRPPVTGTRTPAATVATIRFEDVTFTYPGAPRPVLSRLNLTIRPGERLAIVGVNGAGKTTLIKLLAGLYTPTAGRITVDGEDLCTLDPAEWRSRMTALFQDFVRYPLTLRENITLAAPEADASDAELEELLRLGALEPVLASLESGLDTVLWNSGSGGRGLSGGQWQRLAAVRTLYARSHGRRLVVLDEPTAHLDVKAEARFYDEVVGAVRNASVVLISHRLSTVRSADRIVLLDNGRITEDGSHTDLLKRGGDYARLFRLQASRFSDGAAEPDATEREGSESNAAEPEEMRG</sequence>
<dbReference type="CDD" id="cd03228">
    <property type="entry name" value="ABCC_MRP_Like"/>
    <property type="match status" value="1"/>
</dbReference>